<dbReference type="Gene3D" id="2.40.330.10">
    <property type="entry name" value="DNA-binding pseudobarrel domain"/>
    <property type="match status" value="1"/>
</dbReference>
<evidence type="ECO:0000256" key="6">
    <source>
        <dbReference type="SAM" id="MobiDB-lite"/>
    </source>
</evidence>
<evidence type="ECO:0000313" key="8">
    <source>
        <dbReference type="EMBL" id="GFS39968.1"/>
    </source>
</evidence>
<dbReference type="InterPro" id="IPR003340">
    <property type="entry name" value="B3_DNA-bd"/>
</dbReference>
<dbReference type="EMBL" id="BJWL01000339">
    <property type="protein sequence ID" value="GFS39968.1"/>
    <property type="molecule type" value="Genomic_DNA"/>
</dbReference>
<dbReference type="AlphaFoldDB" id="A0A7J0DQ63"/>
<dbReference type="CDD" id="cd10017">
    <property type="entry name" value="B3_DNA"/>
    <property type="match status" value="1"/>
</dbReference>
<evidence type="ECO:0000256" key="5">
    <source>
        <dbReference type="ARBA" id="ARBA00023242"/>
    </source>
</evidence>
<dbReference type="PROSITE" id="PS50863">
    <property type="entry name" value="B3"/>
    <property type="match status" value="1"/>
</dbReference>
<evidence type="ECO:0000259" key="7">
    <source>
        <dbReference type="PROSITE" id="PS50863"/>
    </source>
</evidence>
<feature type="compositionally biased region" description="Basic residues" evidence="6">
    <location>
        <begin position="246"/>
        <end position="255"/>
    </location>
</feature>
<dbReference type="PANTHER" id="PTHR31920:SF122">
    <property type="entry name" value="B3 DOMAIN-CONTAINING PROTEIN REM23"/>
    <property type="match status" value="1"/>
</dbReference>
<keyword evidence="3" id="KW-0238">DNA-binding</keyword>
<evidence type="ECO:0000256" key="4">
    <source>
        <dbReference type="ARBA" id="ARBA00023163"/>
    </source>
</evidence>
<feature type="region of interest" description="Disordered" evidence="6">
    <location>
        <begin position="239"/>
        <end position="259"/>
    </location>
</feature>
<reference evidence="9" key="1">
    <citation type="submission" date="2019-07" db="EMBL/GenBank/DDBJ databases">
        <title>De Novo Assembly of kiwifruit Actinidia rufa.</title>
        <authorList>
            <person name="Sugita-Konishi S."/>
            <person name="Sato K."/>
            <person name="Mori E."/>
            <person name="Abe Y."/>
            <person name="Kisaki G."/>
            <person name="Hamano K."/>
            <person name="Suezawa K."/>
            <person name="Otani M."/>
            <person name="Fukuda T."/>
            <person name="Manabe T."/>
            <person name="Gomi K."/>
            <person name="Tabuchi M."/>
            <person name="Akimitsu K."/>
            <person name="Kataoka I."/>
        </authorList>
    </citation>
    <scope>NUCLEOTIDE SEQUENCE [LARGE SCALE GENOMIC DNA]</scope>
    <source>
        <strain evidence="9">cv. Fuchu</strain>
    </source>
</reference>
<evidence type="ECO:0000256" key="3">
    <source>
        <dbReference type="ARBA" id="ARBA00023125"/>
    </source>
</evidence>
<dbReference type="PRINTS" id="PR00929">
    <property type="entry name" value="ATHOOK"/>
</dbReference>
<feature type="region of interest" description="Disordered" evidence="6">
    <location>
        <begin position="167"/>
        <end position="225"/>
    </location>
</feature>
<dbReference type="SUPFAM" id="SSF101936">
    <property type="entry name" value="DNA-binding pseudobarrel domain"/>
    <property type="match status" value="1"/>
</dbReference>
<dbReference type="PANTHER" id="PTHR31920">
    <property type="entry name" value="B3 DOMAIN-CONTAINING"/>
    <property type="match status" value="1"/>
</dbReference>
<accession>A0A7J0DQ63</accession>
<proteinExistence type="predicted"/>
<keyword evidence="4" id="KW-0804">Transcription</keyword>
<dbReference type="GO" id="GO:0005634">
    <property type="term" value="C:nucleus"/>
    <property type="evidence" value="ECO:0007669"/>
    <property type="project" value="UniProtKB-SubCell"/>
</dbReference>
<feature type="domain" description="TF-B3" evidence="7">
    <location>
        <begin position="1"/>
        <end position="88"/>
    </location>
</feature>
<organism evidence="8 9">
    <name type="scientific">Actinidia rufa</name>
    <dbReference type="NCBI Taxonomy" id="165716"/>
    <lineage>
        <taxon>Eukaryota</taxon>
        <taxon>Viridiplantae</taxon>
        <taxon>Streptophyta</taxon>
        <taxon>Embryophyta</taxon>
        <taxon>Tracheophyta</taxon>
        <taxon>Spermatophyta</taxon>
        <taxon>Magnoliopsida</taxon>
        <taxon>eudicotyledons</taxon>
        <taxon>Gunneridae</taxon>
        <taxon>Pentapetalae</taxon>
        <taxon>asterids</taxon>
        <taxon>Ericales</taxon>
        <taxon>Actinidiaceae</taxon>
        <taxon>Actinidia</taxon>
    </lineage>
</organism>
<evidence type="ECO:0000256" key="1">
    <source>
        <dbReference type="ARBA" id="ARBA00004123"/>
    </source>
</evidence>
<comment type="caution">
    <text evidence="8">The sequence shown here is derived from an EMBL/GenBank/DDBJ whole genome shotgun (WGS) entry which is preliminary data.</text>
</comment>
<comment type="subcellular location">
    <subcellularLocation>
        <location evidence="1">Nucleus</location>
    </subcellularLocation>
</comment>
<dbReference type="Pfam" id="PF02362">
    <property type="entry name" value="B3"/>
    <property type="match status" value="1"/>
</dbReference>
<dbReference type="OrthoDB" id="590488at2759"/>
<dbReference type="GO" id="GO:0003677">
    <property type="term" value="F:DNA binding"/>
    <property type="evidence" value="ECO:0007669"/>
    <property type="project" value="UniProtKB-KW"/>
</dbReference>
<gene>
    <name evidence="8" type="ORF">Acr_00g0065870</name>
</gene>
<dbReference type="InterPro" id="IPR017956">
    <property type="entry name" value="AT_hook_DNA-bd_motif"/>
</dbReference>
<dbReference type="InterPro" id="IPR015300">
    <property type="entry name" value="DNA-bd_pseudobarrel_sf"/>
</dbReference>
<dbReference type="InterPro" id="IPR050655">
    <property type="entry name" value="Plant_B3_domain"/>
</dbReference>
<dbReference type="Proteomes" id="UP000585474">
    <property type="component" value="Unassembled WGS sequence"/>
</dbReference>
<name>A0A7J0DQ63_9ERIC</name>
<protein>
    <recommendedName>
        <fullName evidence="7">TF-B3 domain-containing protein</fullName>
    </recommendedName>
</protein>
<sequence length="320" mass="37100">MRGRMRILPQRIPPHFVKHLVNEKAGRATRMDPYDDLWTIVLRKKENGTYLHDGWPNFMRYHSLGNREFLLFQYHGIGTLHNGKCLCRKKEAGQTKKDNVDPIERHLIEAGKDQIKLRQSESCKYALDAAPKEKRKQGRPRKNNVDSIELRLIEAEKDQINLHQLESCKYAPNAAPEEKRKRGRQRKNREIDILSPHQLESCKEDPGAASNRKRKRGRQRKNKDIDNLILHQLESCIQDPEATSSGKRKPGRARKKKDEDLLHQSKSFKYREATESKSKSTTLIIALKCSMALAQYCPLEKAVNIKVHATTSFTFISMKE</sequence>
<keyword evidence="9" id="KW-1185">Reference proteome</keyword>
<evidence type="ECO:0000256" key="2">
    <source>
        <dbReference type="ARBA" id="ARBA00023015"/>
    </source>
</evidence>
<keyword evidence="5" id="KW-0539">Nucleus</keyword>
<keyword evidence="2" id="KW-0805">Transcription regulation</keyword>
<feature type="compositionally biased region" description="Basic residues" evidence="6">
    <location>
        <begin position="211"/>
        <end position="221"/>
    </location>
</feature>
<evidence type="ECO:0000313" key="9">
    <source>
        <dbReference type="Proteomes" id="UP000585474"/>
    </source>
</evidence>
<dbReference type="SMART" id="SM00384">
    <property type="entry name" value="AT_hook"/>
    <property type="match status" value="4"/>
</dbReference>